<evidence type="ECO:0000313" key="8">
    <source>
        <dbReference type="EMBL" id="KAK1353019.1"/>
    </source>
</evidence>
<keyword evidence="4" id="KW-0804">Transcription</keyword>
<sequence>MKGEHKDEVDAKIENQSTPCEFDGAMIGTFGETEIWRGSEQDEDLIADSSIFYNVFPTLPDFPCMSSTSSSSSTPALTKQFVSSSNSSTSSASSAVMRPVVNQEQQGLRRIKYEVDAEGSALSCTDGTSGMEYVDCMNVMEDFGYMDLIEDGNDGWDPCSIFQDDDNQIENQGGLKQEPENRDGSCLIGGGKEVTEEKMGLDDLGVVFFDWLKTNKEHISAEDMKNIKFKKATIECAYKRMGCTKEGKKQLLKLILEWVEQYQLSKKRSREEAAAAEASQVPCQYQQPNPITNPNPKCELMNFIPTPDPNACIWIPKTQTSIDPEMVMPAVSAPPAVAYHHQYLSVGGANVGPMNCQPYAPQMPQTEYQMLESARSWPRPQFVLAPHQYNSFTDQNGNFVPIAPQPVAPVYGEQYPSQVYNGTNKSESVARLAPSATKEARKKRMARKKRGPFHRHQPQQNQIQKIDSPQQSNEGKLGAENCTNNIYGQSNHVNWLYWPPIGTSKFPQPPMEAQSPQLEGHLGYSTLPLVQTQSNRPLAQSDRGGKQPKKQGFKGEKNLKFLLQKVLKQSDVGNLGRIVLPKKEAETQLPQLEEKDGIPIVMEDIGSSKVWNLRYSLRFWPNNKSRMYVLENTGEFVKENGLQEGDFIVIYSDIRYGKYLIRGVKVRQPAVKAKFEAKTTRKNQYSSRAAKGTRASQDMQPIGT</sequence>
<evidence type="ECO:0000256" key="1">
    <source>
        <dbReference type="ARBA" id="ARBA00004123"/>
    </source>
</evidence>
<feature type="region of interest" description="Disordered" evidence="6">
    <location>
        <begin position="419"/>
        <end position="482"/>
    </location>
</feature>
<feature type="compositionally biased region" description="Polar residues" evidence="6">
    <location>
        <begin position="458"/>
        <end position="474"/>
    </location>
</feature>
<feature type="compositionally biased region" description="Basic residues" evidence="6">
    <location>
        <begin position="440"/>
        <end position="457"/>
    </location>
</feature>
<evidence type="ECO:0000313" key="9">
    <source>
        <dbReference type="Proteomes" id="UP001237642"/>
    </source>
</evidence>
<keyword evidence="3" id="KW-0238">DNA-binding</keyword>
<feature type="region of interest" description="Disordered" evidence="6">
    <location>
        <begin position="682"/>
        <end position="704"/>
    </location>
</feature>
<comment type="caution">
    <text evidence="8">The sequence shown here is derived from an EMBL/GenBank/DDBJ whole genome shotgun (WGS) entry which is preliminary data.</text>
</comment>
<dbReference type="SUPFAM" id="SSF101936">
    <property type="entry name" value="DNA-binding pseudobarrel domain"/>
    <property type="match status" value="1"/>
</dbReference>
<organism evidence="8 9">
    <name type="scientific">Heracleum sosnowskyi</name>
    <dbReference type="NCBI Taxonomy" id="360622"/>
    <lineage>
        <taxon>Eukaryota</taxon>
        <taxon>Viridiplantae</taxon>
        <taxon>Streptophyta</taxon>
        <taxon>Embryophyta</taxon>
        <taxon>Tracheophyta</taxon>
        <taxon>Spermatophyta</taxon>
        <taxon>Magnoliopsida</taxon>
        <taxon>eudicotyledons</taxon>
        <taxon>Gunneridae</taxon>
        <taxon>Pentapetalae</taxon>
        <taxon>asterids</taxon>
        <taxon>campanulids</taxon>
        <taxon>Apiales</taxon>
        <taxon>Apiaceae</taxon>
        <taxon>Apioideae</taxon>
        <taxon>apioid superclade</taxon>
        <taxon>Tordylieae</taxon>
        <taxon>Tordyliinae</taxon>
        <taxon>Heracleum</taxon>
    </lineage>
</organism>
<accession>A0AAD8GR84</accession>
<dbReference type="GO" id="GO:0005634">
    <property type="term" value="C:nucleus"/>
    <property type="evidence" value="ECO:0007669"/>
    <property type="project" value="UniProtKB-SubCell"/>
</dbReference>
<dbReference type="PROSITE" id="PS50863">
    <property type="entry name" value="B3"/>
    <property type="match status" value="1"/>
</dbReference>
<comment type="subcellular location">
    <subcellularLocation>
        <location evidence="1">Nucleus</location>
    </subcellularLocation>
</comment>
<dbReference type="EMBL" id="JAUIZM010000014">
    <property type="protein sequence ID" value="KAK1353019.1"/>
    <property type="molecule type" value="Genomic_DNA"/>
</dbReference>
<evidence type="ECO:0000256" key="4">
    <source>
        <dbReference type="ARBA" id="ARBA00023163"/>
    </source>
</evidence>
<dbReference type="PANTHER" id="PTHR31140">
    <property type="entry name" value="B3 DOMAIN-CONTAINING TRANSCRIPTION FACTOR ABI3"/>
    <property type="match status" value="1"/>
</dbReference>
<dbReference type="InterPro" id="IPR044800">
    <property type="entry name" value="LEC2-like"/>
</dbReference>
<dbReference type="FunFam" id="2.40.330.10:FF:000003">
    <property type="entry name" value="B3 domain-containing transcription factor FUS3"/>
    <property type="match status" value="1"/>
</dbReference>
<dbReference type="AlphaFoldDB" id="A0AAD8GR84"/>
<dbReference type="Pfam" id="PF02362">
    <property type="entry name" value="B3"/>
    <property type="match status" value="1"/>
</dbReference>
<dbReference type="Proteomes" id="UP001237642">
    <property type="component" value="Unassembled WGS sequence"/>
</dbReference>
<reference evidence="8" key="2">
    <citation type="submission" date="2023-05" db="EMBL/GenBank/DDBJ databases">
        <authorList>
            <person name="Schelkunov M.I."/>
        </authorList>
    </citation>
    <scope>NUCLEOTIDE SEQUENCE</scope>
    <source>
        <strain evidence="8">Hsosn_3</strain>
        <tissue evidence="8">Leaf</tissue>
    </source>
</reference>
<name>A0AAD8GR84_9APIA</name>
<dbReference type="GO" id="GO:0003677">
    <property type="term" value="F:DNA binding"/>
    <property type="evidence" value="ECO:0007669"/>
    <property type="project" value="UniProtKB-KW"/>
</dbReference>
<feature type="domain" description="TF-B3" evidence="7">
    <location>
        <begin position="563"/>
        <end position="667"/>
    </location>
</feature>
<evidence type="ECO:0000256" key="6">
    <source>
        <dbReference type="SAM" id="MobiDB-lite"/>
    </source>
</evidence>
<dbReference type="InterPro" id="IPR003340">
    <property type="entry name" value="B3_DNA-bd"/>
</dbReference>
<dbReference type="SMART" id="SM01019">
    <property type="entry name" value="B3"/>
    <property type="match status" value="1"/>
</dbReference>
<dbReference type="Gene3D" id="2.40.330.10">
    <property type="entry name" value="DNA-binding pseudobarrel domain"/>
    <property type="match status" value="1"/>
</dbReference>
<feature type="compositionally biased region" description="Polar residues" evidence="6">
    <location>
        <begin position="694"/>
        <end position="704"/>
    </location>
</feature>
<keyword evidence="2" id="KW-0805">Transcription regulation</keyword>
<evidence type="ECO:0000259" key="7">
    <source>
        <dbReference type="PROSITE" id="PS50863"/>
    </source>
</evidence>
<protein>
    <submittedName>
        <fullName evidence="8">B3 domain-containing transcription factor ABI3</fullName>
    </submittedName>
</protein>
<keyword evidence="9" id="KW-1185">Reference proteome</keyword>
<keyword evidence="5" id="KW-0539">Nucleus</keyword>
<dbReference type="PANTHER" id="PTHR31140:SF81">
    <property type="entry name" value="B3 DOMAIN-CONTAINING TRANSCRIPTION FACTOR ABI3"/>
    <property type="match status" value="1"/>
</dbReference>
<evidence type="ECO:0000256" key="5">
    <source>
        <dbReference type="ARBA" id="ARBA00023242"/>
    </source>
</evidence>
<dbReference type="GO" id="GO:0003700">
    <property type="term" value="F:DNA-binding transcription factor activity"/>
    <property type="evidence" value="ECO:0007669"/>
    <property type="project" value="InterPro"/>
</dbReference>
<evidence type="ECO:0000256" key="3">
    <source>
        <dbReference type="ARBA" id="ARBA00023125"/>
    </source>
</evidence>
<proteinExistence type="predicted"/>
<reference evidence="8" key="1">
    <citation type="submission" date="2023-02" db="EMBL/GenBank/DDBJ databases">
        <title>Genome of toxic invasive species Heracleum sosnowskyi carries increased number of genes despite the absence of recent whole-genome duplications.</title>
        <authorList>
            <person name="Schelkunov M."/>
            <person name="Shtratnikova V."/>
            <person name="Makarenko M."/>
            <person name="Klepikova A."/>
            <person name="Omelchenko D."/>
            <person name="Novikova G."/>
            <person name="Obukhova E."/>
            <person name="Bogdanov V."/>
            <person name="Penin A."/>
            <person name="Logacheva M."/>
        </authorList>
    </citation>
    <scope>NUCLEOTIDE SEQUENCE</scope>
    <source>
        <strain evidence="8">Hsosn_3</strain>
        <tissue evidence="8">Leaf</tissue>
    </source>
</reference>
<dbReference type="InterPro" id="IPR015300">
    <property type="entry name" value="DNA-bd_pseudobarrel_sf"/>
</dbReference>
<gene>
    <name evidence="8" type="ORF">POM88_052857</name>
</gene>
<evidence type="ECO:0000256" key="2">
    <source>
        <dbReference type="ARBA" id="ARBA00023015"/>
    </source>
</evidence>